<keyword evidence="3" id="KW-1185">Reference proteome</keyword>
<protein>
    <submittedName>
        <fullName evidence="2">Uncharacterized protein</fullName>
    </submittedName>
</protein>
<dbReference type="EMBL" id="CANTFL010001360">
    <property type="protein sequence ID" value="CAI5738185.1"/>
    <property type="molecule type" value="Genomic_DNA"/>
</dbReference>
<feature type="compositionally biased region" description="Basic and acidic residues" evidence="1">
    <location>
        <begin position="22"/>
        <end position="41"/>
    </location>
</feature>
<dbReference type="Proteomes" id="UP001162031">
    <property type="component" value="Unassembled WGS sequence"/>
</dbReference>
<sequence>MDVPGSDDLYSGLDIPLQTKRQQKDETGAENGDHDQVDDHPTTATELRAPAKRPRRAKKARSVSDTMTKLEKHLLLDKTFAKASALFSQFIVDHLTVEYSALFLQTLTTVMDVKRETLSCKTEWKELHTLVDTLETKRDVVLDVRDDMERKKRERKLDAWKFSVVTHNELCTDETYQFNKAAKAVQLRFDEMVDREKGHDESDLAQRLHTELMPLLRTLSSKVNVAWAATIVEGVLALATRHRLLFHAKDRVDIDAWTKAVKDRRSAPAIARSAASDARRNIVAIAGYEHSEAGAKVPGRCNHPLFNKEV</sequence>
<evidence type="ECO:0000256" key="1">
    <source>
        <dbReference type="SAM" id="MobiDB-lite"/>
    </source>
</evidence>
<dbReference type="PANTHER" id="PTHR36749:SF1">
    <property type="entry name" value="F7O18.3 PROTEIN"/>
    <property type="match status" value="1"/>
</dbReference>
<feature type="region of interest" description="Disordered" evidence="1">
    <location>
        <begin position="1"/>
        <end position="64"/>
    </location>
</feature>
<feature type="compositionally biased region" description="Basic residues" evidence="1">
    <location>
        <begin position="50"/>
        <end position="61"/>
    </location>
</feature>
<proteinExistence type="predicted"/>
<reference evidence="2" key="1">
    <citation type="submission" date="2022-12" db="EMBL/GenBank/DDBJ databases">
        <authorList>
            <person name="Webb A."/>
        </authorList>
    </citation>
    <scope>NUCLEOTIDE SEQUENCE</scope>
    <source>
        <strain evidence="2">Hp1</strain>
    </source>
</reference>
<dbReference type="PANTHER" id="PTHR36749">
    <property type="entry name" value="F7O18.3 PROTEIN"/>
    <property type="match status" value="1"/>
</dbReference>
<evidence type="ECO:0000313" key="3">
    <source>
        <dbReference type="Proteomes" id="UP001162031"/>
    </source>
</evidence>
<evidence type="ECO:0000313" key="2">
    <source>
        <dbReference type="EMBL" id="CAI5738185.1"/>
    </source>
</evidence>
<name>A0AAV0UMV5_HYABA</name>
<dbReference type="AlphaFoldDB" id="A0AAV0UMV5"/>
<comment type="caution">
    <text evidence="2">The sequence shown here is derived from an EMBL/GenBank/DDBJ whole genome shotgun (WGS) entry which is preliminary data.</text>
</comment>
<organism evidence="2 3">
    <name type="scientific">Hyaloperonospora brassicae</name>
    <name type="common">Brassica downy mildew</name>
    <name type="synonym">Peronospora brassicae</name>
    <dbReference type="NCBI Taxonomy" id="162125"/>
    <lineage>
        <taxon>Eukaryota</taxon>
        <taxon>Sar</taxon>
        <taxon>Stramenopiles</taxon>
        <taxon>Oomycota</taxon>
        <taxon>Peronosporomycetes</taxon>
        <taxon>Peronosporales</taxon>
        <taxon>Peronosporaceae</taxon>
        <taxon>Hyaloperonospora</taxon>
    </lineage>
</organism>
<accession>A0AAV0UMV5</accession>
<gene>
    <name evidence="2" type="ORF">HBR001_LOCUS7405</name>
</gene>